<organism evidence="1 2">
    <name type="scientific">Acetobacter pasteurianus subsp. pasteurianus</name>
    <dbReference type="NCBI Taxonomy" id="481145"/>
    <lineage>
        <taxon>Bacteria</taxon>
        <taxon>Pseudomonadati</taxon>
        <taxon>Pseudomonadota</taxon>
        <taxon>Alphaproteobacteria</taxon>
        <taxon>Acetobacterales</taxon>
        <taxon>Acetobacteraceae</taxon>
        <taxon>Acetobacter</taxon>
    </lineage>
</organism>
<evidence type="ECO:0000313" key="2">
    <source>
        <dbReference type="Proteomes" id="UP000196205"/>
    </source>
</evidence>
<protein>
    <recommendedName>
        <fullName evidence="3">TubC N-terminal docking domain-containing protein</fullName>
    </recommendedName>
</protein>
<reference evidence="1 2" key="1">
    <citation type="submission" date="2017-05" db="EMBL/GenBank/DDBJ databases">
        <title>Genome sequence of Acetobacter pasteurianus subsp. pasteurianus strain SRCM101342.</title>
        <authorList>
            <person name="Cho S.H."/>
        </authorList>
    </citation>
    <scope>NUCLEOTIDE SEQUENCE [LARGE SCALE GENOMIC DNA]</scope>
    <source>
        <strain evidence="1 2">SRCM101342</strain>
    </source>
</reference>
<dbReference type="Proteomes" id="UP000196205">
    <property type="component" value="Chromosome"/>
</dbReference>
<gene>
    <name evidence="1" type="ORF">S1001342_01024</name>
</gene>
<accession>A0A1Y0XWU9</accession>
<evidence type="ECO:0000313" key="1">
    <source>
        <dbReference type="EMBL" id="ARW47370.1"/>
    </source>
</evidence>
<sequence>MVSNALRSLFEREAFAEKFYPSALELQAGDTSSEIVADHLINELARIGCQIVLVEGRPVIRGNRVAISSDLLARVKKNREAIVESLEVLLSDDQTSYRQAGIRLDKETGKMHIFGDPSSEWLRAQGWKWDRRRHRFMAPYPFDREDPHPSCMIGGGPKLPAGFPEVIYEPEHREGRAA</sequence>
<dbReference type="AlphaFoldDB" id="A0A1Y0XWU9"/>
<dbReference type="EMBL" id="CP021509">
    <property type="protein sequence ID" value="ARW47370.1"/>
    <property type="molecule type" value="Genomic_DNA"/>
</dbReference>
<dbReference type="OrthoDB" id="7278616at2"/>
<evidence type="ECO:0008006" key="3">
    <source>
        <dbReference type="Google" id="ProtNLM"/>
    </source>
</evidence>
<dbReference type="RefSeq" id="WP_087651605.1">
    <property type="nucleotide sequence ID" value="NZ_CP021509.1"/>
</dbReference>
<proteinExistence type="predicted"/>
<name>A0A1Y0XWU9_ACEPA</name>